<reference evidence="9 10" key="1">
    <citation type="submission" date="2017-01" db="EMBL/GenBank/DDBJ databases">
        <authorList>
            <person name="Mah S.A."/>
            <person name="Swanson W.J."/>
            <person name="Moy G.W."/>
            <person name="Vacquier V.D."/>
        </authorList>
    </citation>
    <scope>NUCLEOTIDE SEQUENCE [LARGE SCALE GENOMIC DNA]</scope>
    <source>
        <strain evidence="9 10">ASpG1</strain>
    </source>
</reference>
<dbReference type="InterPro" id="IPR050858">
    <property type="entry name" value="Mal-CoA-ACP_Trans/PKS_FabD"/>
</dbReference>
<dbReference type="RefSeq" id="WP_076489328.1">
    <property type="nucleotide sequence ID" value="NZ_FTMS01000014.1"/>
</dbReference>
<evidence type="ECO:0000256" key="7">
    <source>
        <dbReference type="PIRSR" id="PIRSR000446-1"/>
    </source>
</evidence>
<protein>
    <recommendedName>
        <fullName evidence="2 6">Malonyl CoA-acyl carrier protein transacylase</fullName>
        <ecNumber evidence="1 6">2.3.1.39</ecNumber>
    </recommendedName>
</protein>
<evidence type="ECO:0000256" key="1">
    <source>
        <dbReference type="ARBA" id="ARBA00013258"/>
    </source>
</evidence>
<feature type="active site" evidence="7">
    <location>
        <position position="203"/>
    </location>
</feature>
<feature type="active site" evidence="7">
    <location>
        <position position="90"/>
    </location>
</feature>
<proteinExistence type="inferred from homology"/>
<comment type="similarity">
    <text evidence="6">Belongs to the fabD family.</text>
</comment>
<dbReference type="InterPro" id="IPR014043">
    <property type="entry name" value="Acyl_transferase_dom"/>
</dbReference>
<keyword evidence="10" id="KW-1185">Reference proteome</keyword>
<accession>A0A1N6V8H9</accession>
<dbReference type="AlphaFoldDB" id="A0A1N6V8H9"/>
<dbReference type="SUPFAM" id="SSF55048">
    <property type="entry name" value="Probable ACP-binding domain of malonyl-CoA ACP transacylase"/>
    <property type="match status" value="1"/>
</dbReference>
<evidence type="ECO:0000256" key="3">
    <source>
        <dbReference type="ARBA" id="ARBA00022679"/>
    </source>
</evidence>
<evidence type="ECO:0000256" key="5">
    <source>
        <dbReference type="ARBA" id="ARBA00048462"/>
    </source>
</evidence>
<dbReference type="PIRSF" id="PIRSF000446">
    <property type="entry name" value="Mct"/>
    <property type="match status" value="1"/>
</dbReference>
<dbReference type="Pfam" id="PF00698">
    <property type="entry name" value="Acyl_transf_1"/>
    <property type="match status" value="1"/>
</dbReference>
<dbReference type="EMBL" id="FTMS01000014">
    <property type="protein sequence ID" value="SIQ74155.1"/>
    <property type="molecule type" value="Genomic_DNA"/>
</dbReference>
<sequence>MNIAYLFPGQGAQYVGMGKDLFEYSPAVRELFEIGSDAGKLDLAALLFSGSEESLRKTDNTQIAVTLVNLAAAQVLADFGVHSTVSAGFSLGEYSALVDAGVLSRNDALTLVVQRGQIMERVSRHLDGAEGPAGMMAVMGHEADAVKKILQDAGVEEAYPSLANSPVQTVVGGSARGLAAARDALKAAGVRKMIPLKVSGPFHTPLMAEAREAFSRILEMVAFSEPAQPVYSNVTGSRIMSSGEARQMCLDQLVTTVSWVQEQRQILADGADVVLEVGPGKVLQGLWTALGKTDSDWPGERCHTAGTLEEIEKIALMLEKEEQRVG</sequence>
<comment type="catalytic activity">
    <reaction evidence="5 6">
        <text>holo-[ACP] + malonyl-CoA = malonyl-[ACP] + CoA</text>
        <dbReference type="Rhea" id="RHEA:41792"/>
        <dbReference type="Rhea" id="RHEA-COMP:9623"/>
        <dbReference type="Rhea" id="RHEA-COMP:9685"/>
        <dbReference type="ChEBI" id="CHEBI:57287"/>
        <dbReference type="ChEBI" id="CHEBI:57384"/>
        <dbReference type="ChEBI" id="CHEBI:64479"/>
        <dbReference type="ChEBI" id="CHEBI:78449"/>
        <dbReference type="EC" id="2.3.1.39"/>
    </reaction>
</comment>
<gene>
    <name evidence="9" type="ORF">SAMN05920897_11420</name>
</gene>
<evidence type="ECO:0000313" key="10">
    <source>
        <dbReference type="Proteomes" id="UP000186400"/>
    </source>
</evidence>
<evidence type="ECO:0000313" key="9">
    <source>
        <dbReference type="EMBL" id="SIQ74155.1"/>
    </source>
</evidence>
<dbReference type="GO" id="GO:0005829">
    <property type="term" value="C:cytosol"/>
    <property type="evidence" value="ECO:0007669"/>
    <property type="project" value="TreeGrafter"/>
</dbReference>
<dbReference type="STRING" id="159291.SAMN05920897_11420"/>
<name>A0A1N6V8H9_9SPIO</name>
<keyword evidence="3 6" id="KW-0808">Transferase</keyword>
<dbReference type="Gene3D" id="3.30.70.250">
    <property type="entry name" value="Malonyl-CoA ACP transacylase, ACP-binding"/>
    <property type="match status" value="1"/>
</dbReference>
<dbReference type="PANTHER" id="PTHR42681:SF1">
    <property type="entry name" value="MALONYL-COA-ACYL CARRIER PROTEIN TRANSACYLASE, MITOCHONDRIAL"/>
    <property type="match status" value="1"/>
</dbReference>
<dbReference type="GO" id="GO:0006633">
    <property type="term" value="P:fatty acid biosynthetic process"/>
    <property type="evidence" value="ECO:0007669"/>
    <property type="project" value="TreeGrafter"/>
</dbReference>
<dbReference type="InterPro" id="IPR001227">
    <property type="entry name" value="Ac_transferase_dom_sf"/>
</dbReference>
<dbReference type="InterPro" id="IPR016035">
    <property type="entry name" value="Acyl_Trfase/lysoPLipase"/>
</dbReference>
<dbReference type="SMART" id="SM00827">
    <property type="entry name" value="PKS_AT"/>
    <property type="match status" value="1"/>
</dbReference>
<dbReference type="EC" id="2.3.1.39" evidence="1 6"/>
<evidence type="ECO:0000256" key="6">
    <source>
        <dbReference type="PIRNR" id="PIRNR000446"/>
    </source>
</evidence>
<feature type="domain" description="Malonyl-CoA:ACP transacylase (MAT)" evidence="8">
    <location>
        <begin position="6"/>
        <end position="297"/>
    </location>
</feature>
<dbReference type="GO" id="GO:0004314">
    <property type="term" value="F:[acyl-carrier-protein] S-malonyltransferase activity"/>
    <property type="evidence" value="ECO:0007669"/>
    <property type="project" value="UniProtKB-EC"/>
</dbReference>
<dbReference type="InterPro" id="IPR024925">
    <property type="entry name" value="Malonyl_CoA-ACP_transAc"/>
</dbReference>
<dbReference type="Proteomes" id="UP000186400">
    <property type="component" value="Unassembled WGS sequence"/>
</dbReference>
<dbReference type="Gene3D" id="3.40.366.10">
    <property type="entry name" value="Malonyl-Coenzyme A Acyl Carrier Protein, domain 2"/>
    <property type="match status" value="1"/>
</dbReference>
<evidence type="ECO:0000256" key="2">
    <source>
        <dbReference type="ARBA" id="ARBA00018953"/>
    </source>
</evidence>
<organism evidence="9 10">
    <name type="scientific">Alkalispirochaeta americana</name>
    <dbReference type="NCBI Taxonomy" id="159291"/>
    <lineage>
        <taxon>Bacteria</taxon>
        <taxon>Pseudomonadati</taxon>
        <taxon>Spirochaetota</taxon>
        <taxon>Spirochaetia</taxon>
        <taxon>Spirochaetales</taxon>
        <taxon>Spirochaetaceae</taxon>
        <taxon>Alkalispirochaeta</taxon>
    </lineage>
</organism>
<dbReference type="PANTHER" id="PTHR42681">
    <property type="entry name" value="MALONYL-COA-ACYL CARRIER PROTEIN TRANSACYLASE, MITOCHONDRIAL"/>
    <property type="match status" value="1"/>
</dbReference>
<dbReference type="InterPro" id="IPR016036">
    <property type="entry name" value="Malonyl_transacylase_ACP-bd"/>
</dbReference>
<evidence type="ECO:0000259" key="8">
    <source>
        <dbReference type="SMART" id="SM00827"/>
    </source>
</evidence>
<dbReference type="SUPFAM" id="SSF52151">
    <property type="entry name" value="FabD/lysophospholipase-like"/>
    <property type="match status" value="1"/>
</dbReference>
<dbReference type="OrthoDB" id="9805460at2"/>
<evidence type="ECO:0000256" key="4">
    <source>
        <dbReference type="ARBA" id="ARBA00023315"/>
    </source>
</evidence>
<keyword evidence="4 6" id="KW-0012">Acyltransferase</keyword>